<feature type="repeat" description="PPR" evidence="3">
    <location>
        <begin position="297"/>
        <end position="331"/>
    </location>
</feature>
<organism evidence="4 5">
    <name type="scientific">Escallonia rubra</name>
    <dbReference type="NCBI Taxonomy" id="112253"/>
    <lineage>
        <taxon>Eukaryota</taxon>
        <taxon>Viridiplantae</taxon>
        <taxon>Streptophyta</taxon>
        <taxon>Embryophyta</taxon>
        <taxon>Tracheophyta</taxon>
        <taxon>Spermatophyta</taxon>
        <taxon>Magnoliopsida</taxon>
        <taxon>eudicotyledons</taxon>
        <taxon>Gunneridae</taxon>
        <taxon>Pentapetalae</taxon>
        <taxon>asterids</taxon>
        <taxon>campanulids</taxon>
        <taxon>Escalloniales</taxon>
        <taxon>Escalloniaceae</taxon>
        <taxon>Escallonia</taxon>
    </lineage>
</organism>
<dbReference type="FunFam" id="1.25.40.10:FF:000348">
    <property type="entry name" value="Pentatricopeptide repeat-containing protein chloroplastic"/>
    <property type="match status" value="1"/>
</dbReference>
<evidence type="ECO:0000313" key="4">
    <source>
        <dbReference type="EMBL" id="KAK2980460.1"/>
    </source>
</evidence>
<dbReference type="PANTHER" id="PTHR47926">
    <property type="entry name" value="PENTATRICOPEPTIDE REPEAT-CONTAINING PROTEIN"/>
    <property type="match status" value="1"/>
</dbReference>
<dbReference type="InterPro" id="IPR002885">
    <property type="entry name" value="PPR_rpt"/>
</dbReference>
<dbReference type="GO" id="GO:0003723">
    <property type="term" value="F:RNA binding"/>
    <property type="evidence" value="ECO:0007669"/>
    <property type="project" value="InterPro"/>
</dbReference>
<dbReference type="Pfam" id="PF01535">
    <property type="entry name" value="PPR"/>
    <property type="match status" value="5"/>
</dbReference>
<dbReference type="GO" id="GO:0009451">
    <property type="term" value="P:RNA modification"/>
    <property type="evidence" value="ECO:0007669"/>
    <property type="project" value="InterPro"/>
</dbReference>
<dbReference type="PROSITE" id="PS51375">
    <property type="entry name" value="PPR"/>
    <property type="match status" value="5"/>
</dbReference>
<protein>
    <recommendedName>
        <fullName evidence="6">Chlororespiratory reduction 4</fullName>
    </recommendedName>
</protein>
<dbReference type="Proteomes" id="UP001187471">
    <property type="component" value="Unassembled WGS sequence"/>
</dbReference>
<dbReference type="InterPro" id="IPR046848">
    <property type="entry name" value="E_motif"/>
</dbReference>
<dbReference type="NCBIfam" id="TIGR00756">
    <property type="entry name" value="PPR"/>
    <property type="match status" value="8"/>
</dbReference>
<feature type="repeat" description="PPR" evidence="3">
    <location>
        <begin position="134"/>
        <end position="164"/>
    </location>
</feature>
<feature type="repeat" description="PPR" evidence="3">
    <location>
        <begin position="2"/>
        <end position="36"/>
    </location>
</feature>
<feature type="repeat" description="PPR" evidence="3">
    <location>
        <begin position="266"/>
        <end position="296"/>
    </location>
</feature>
<dbReference type="PANTHER" id="PTHR47926:SF407">
    <property type="entry name" value="(WILD MALAYSIAN BANANA) HYPOTHETICAL PROTEIN"/>
    <property type="match status" value="1"/>
</dbReference>
<sequence length="578" mass="63841">MDSVSCNTMICGFVKSGRLDDAYQVFDKMPLRGCVSYTTMIMGLAQKGFWMEAIRIFKDMRSDGVIANEVTMSSTISAYSRVSGVMNAGMLHGLVVKLGLEVFILVLTNLVRMYCVCSCLLDARVLFDEMPERNVVSWNVMLNGYSKAGLVDSARCLFEKFPTRDVVSWSTIIDGYVQVGRLNDALTMYRAMLGTGLGPNGVMIVDIISACGQAMTLAEGQQFHCITVKEGFDCHDFIQATIIHFYAACQKIELACLQFELGSKDHLGCWNALIGGLVRNGMIDPARQLFNEMPERDVFSWSSMISGYSQHEQPALALELFHEMVAHGVKPTEITMVSVLSAIATLGTLKEGKWAHAFIHNNKIPLNDNLSAAIIDMYAKCGSINTALEMFHQIRDKAASVSPWNAIICGLAMHGHAKLSLEVFCDLQRRNMKLDSITFIGVLTACCHAGLVEAGEQHFESMKRFYNVDPNIKHFGCMVDLLGRAGRLEEAEELIRSMPMKADVVIWGTLLAASRTHDNVEVGERAAESLARAEPSHGPGRVLLSNLYANAGRWEDALSVRRVMQQQKLARSPGYSAI</sequence>
<dbReference type="InterPro" id="IPR011990">
    <property type="entry name" value="TPR-like_helical_dom_sf"/>
</dbReference>
<evidence type="ECO:0000256" key="2">
    <source>
        <dbReference type="ARBA" id="ARBA00061659"/>
    </source>
</evidence>
<dbReference type="Pfam" id="PF20431">
    <property type="entry name" value="E_motif"/>
    <property type="match status" value="1"/>
</dbReference>
<gene>
    <name evidence="4" type="ORF">RJ640_028868</name>
</gene>
<dbReference type="EMBL" id="JAVXUO010001631">
    <property type="protein sequence ID" value="KAK2980460.1"/>
    <property type="molecule type" value="Genomic_DNA"/>
</dbReference>
<evidence type="ECO:0000256" key="1">
    <source>
        <dbReference type="ARBA" id="ARBA00022737"/>
    </source>
</evidence>
<dbReference type="FunFam" id="1.25.40.10:FF:000212">
    <property type="entry name" value="Pentatricopeptide repeat-containing protein At2g03380, mitochondrial"/>
    <property type="match status" value="1"/>
</dbReference>
<evidence type="ECO:0008006" key="6">
    <source>
        <dbReference type="Google" id="ProtNLM"/>
    </source>
</evidence>
<keyword evidence="5" id="KW-1185">Reference proteome</keyword>
<evidence type="ECO:0000313" key="5">
    <source>
        <dbReference type="Proteomes" id="UP001187471"/>
    </source>
</evidence>
<dbReference type="Pfam" id="PF13041">
    <property type="entry name" value="PPR_2"/>
    <property type="match status" value="4"/>
</dbReference>
<feature type="repeat" description="PPR" evidence="3">
    <location>
        <begin position="165"/>
        <end position="199"/>
    </location>
</feature>
<comment type="caution">
    <text evidence="4">The sequence shown here is derived from an EMBL/GenBank/DDBJ whole genome shotgun (WGS) entry which is preliminary data.</text>
</comment>
<dbReference type="InterPro" id="IPR046960">
    <property type="entry name" value="PPR_At4g14850-like_plant"/>
</dbReference>
<proteinExistence type="inferred from homology"/>
<comment type="similarity">
    <text evidence="2">Belongs to the PPR family. PCMP-E subfamily.</text>
</comment>
<dbReference type="AlphaFoldDB" id="A0AA88UDI4"/>
<keyword evidence="1" id="KW-0677">Repeat</keyword>
<name>A0AA88UDI4_9ASTE</name>
<evidence type="ECO:0000256" key="3">
    <source>
        <dbReference type="PROSITE-ProRule" id="PRU00708"/>
    </source>
</evidence>
<dbReference type="Gene3D" id="1.25.40.10">
    <property type="entry name" value="Tetratricopeptide repeat domain"/>
    <property type="match status" value="4"/>
</dbReference>
<reference evidence="4" key="1">
    <citation type="submission" date="2022-12" db="EMBL/GenBank/DDBJ databases">
        <title>Draft genome assemblies for two species of Escallonia (Escalloniales).</title>
        <authorList>
            <person name="Chanderbali A."/>
            <person name="Dervinis C."/>
            <person name="Anghel I."/>
            <person name="Soltis D."/>
            <person name="Soltis P."/>
            <person name="Zapata F."/>
        </authorList>
    </citation>
    <scope>NUCLEOTIDE SEQUENCE</scope>
    <source>
        <strain evidence="4">UCBG92.1500</strain>
        <tissue evidence="4">Leaf</tissue>
    </source>
</reference>
<accession>A0AA88UDI4</accession>